<accession>A0A645HTP1</accession>
<keyword evidence="1" id="KW-1133">Transmembrane helix</keyword>
<evidence type="ECO:0000313" key="2">
    <source>
        <dbReference type="EMBL" id="MPN38743.1"/>
    </source>
</evidence>
<proteinExistence type="predicted"/>
<reference evidence="2" key="1">
    <citation type="submission" date="2019-08" db="EMBL/GenBank/DDBJ databases">
        <authorList>
            <person name="Kucharzyk K."/>
            <person name="Murdoch R.W."/>
            <person name="Higgins S."/>
            <person name="Loffler F."/>
        </authorList>
    </citation>
    <scope>NUCLEOTIDE SEQUENCE</scope>
</reference>
<organism evidence="2">
    <name type="scientific">bioreactor metagenome</name>
    <dbReference type="NCBI Taxonomy" id="1076179"/>
    <lineage>
        <taxon>unclassified sequences</taxon>
        <taxon>metagenomes</taxon>
        <taxon>ecological metagenomes</taxon>
    </lineage>
</organism>
<sequence length="68" mass="7741">MGTTIRTKAEAIVTELAFIDGNEDLAYRLLEEAVYYVGYTKLTLLSLILGYLYPTNRTWSVFTRQDTG</sequence>
<dbReference type="EMBL" id="VSSQ01094160">
    <property type="protein sequence ID" value="MPN38743.1"/>
    <property type="molecule type" value="Genomic_DNA"/>
</dbReference>
<name>A0A645HTP1_9ZZZZ</name>
<keyword evidence="1" id="KW-0472">Membrane</keyword>
<evidence type="ECO:0000256" key="1">
    <source>
        <dbReference type="SAM" id="Phobius"/>
    </source>
</evidence>
<keyword evidence="1" id="KW-0812">Transmembrane</keyword>
<feature type="transmembrane region" description="Helical" evidence="1">
    <location>
        <begin position="33"/>
        <end position="54"/>
    </location>
</feature>
<dbReference type="AlphaFoldDB" id="A0A645HTP1"/>
<protein>
    <submittedName>
        <fullName evidence="2">Uncharacterized protein</fullName>
    </submittedName>
</protein>
<gene>
    <name evidence="2" type="ORF">SDC9_186268</name>
</gene>
<comment type="caution">
    <text evidence="2">The sequence shown here is derived from an EMBL/GenBank/DDBJ whole genome shotgun (WGS) entry which is preliminary data.</text>
</comment>